<sequence length="353" mass="38936">MVWFGNRDAERLVRQVDALERRLAEAEAAHAETLRQLAYYQGIAAQLIRFSDSVAQLGESFDYLAGRLGDNLGHAREVAEAAQANQRQFDTLHERAGEMEQGLREVSRRVERLATRTQEINGIVDLIKGVASQTNLLALNAAIEAARAGESGRGFAVVAGEIRHLAERTAAATVEIVEKIRDVQGETDRVRTCIRSEGALAEGFSGSTETAVTAMQGLEELAGSMKREIRASTFRAGVELANLDELSLKFAVYNHLLGGRIGEPPQLPDERACRFGLWYYGEGRRDMSDLERFDRIERPHTEVHEAGRAALEAFEHGALEIALQHLQRMEQANLEVMGIVRGVVGESEARFAG</sequence>
<keyword evidence="3" id="KW-1133">Transmembrane helix</keyword>
<evidence type="ECO:0000256" key="3">
    <source>
        <dbReference type="ARBA" id="ARBA00022989"/>
    </source>
</evidence>
<evidence type="ECO:0000256" key="5">
    <source>
        <dbReference type="ARBA" id="ARBA00023224"/>
    </source>
</evidence>
<evidence type="ECO:0000259" key="8">
    <source>
        <dbReference type="PROSITE" id="PS50111"/>
    </source>
</evidence>
<dbReference type="PROSITE" id="PS50111">
    <property type="entry name" value="CHEMOTAXIS_TRANSDUC_2"/>
    <property type="match status" value="1"/>
</dbReference>
<dbReference type="EMBL" id="JBHRSJ010000022">
    <property type="protein sequence ID" value="MFC2973000.1"/>
    <property type="molecule type" value="Genomic_DNA"/>
</dbReference>
<dbReference type="Pfam" id="PF00015">
    <property type="entry name" value="MCPsignal"/>
    <property type="match status" value="1"/>
</dbReference>
<keyword evidence="4" id="KW-0472">Membrane</keyword>
<dbReference type="SUPFAM" id="SSF58104">
    <property type="entry name" value="Methyl-accepting chemotaxis protein (MCP) signaling domain"/>
    <property type="match status" value="1"/>
</dbReference>
<dbReference type="Pfam" id="PF13682">
    <property type="entry name" value="CZB"/>
    <property type="match status" value="1"/>
</dbReference>
<accession>A0ABV7AVX8</accession>
<evidence type="ECO:0000313" key="9">
    <source>
        <dbReference type="EMBL" id="MFC2973000.1"/>
    </source>
</evidence>
<evidence type="ECO:0000256" key="7">
    <source>
        <dbReference type="SAM" id="Coils"/>
    </source>
</evidence>
<protein>
    <submittedName>
        <fullName evidence="9">Methyl-accepting chemotaxis protein</fullName>
    </submittedName>
</protein>
<evidence type="ECO:0000256" key="2">
    <source>
        <dbReference type="ARBA" id="ARBA00022692"/>
    </source>
</evidence>
<dbReference type="Gene3D" id="1.20.120.30">
    <property type="entry name" value="Aspartate receptor, ligand-binding domain"/>
    <property type="match status" value="1"/>
</dbReference>
<feature type="domain" description="Methyl-accepting transducer" evidence="8">
    <location>
        <begin position="44"/>
        <end position="245"/>
    </location>
</feature>
<comment type="caution">
    <text evidence="9">The sequence shown here is derived from an EMBL/GenBank/DDBJ whole genome shotgun (WGS) entry which is preliminary data.</text>
</comment>
<evidence type="ECO:0000256" key="1">
    <source>
        <dbReference type="ARBA" id="ARBA00004370"/>
    </source>
</evidence>
<comment type="subcellular location">
    <subcellularLocation>
        <location evidence="1">Membrane</location>
    </subcellularLocation>
</comment>
<proteinExistence type="predicted"/>
<feature type="coiled-coil region" evidence="7">
    <location>
        <begin position="9"/>
        <end position="36"/>
    </location>
</feature>
<reference evidence="10" key="1">
    <citation type="journal article" date="2019" name="Int. J. Syst. Evol. Microbiol.">
        <title>The Global Catalogue of Microorganisms (GCM) 10K type strain sequencing project: providing services to taxonomists for standard genome sequencing and annotation.</title>
        <authorList>
            <consortium name="The Broad Institute Genomics Platform"/>
            <consortium name="The Broad Institute Genome Sequencing Center for Infectious Disease"/>
            <person name="Wu L."/>
            <person name="Ma J."/>
        </authorList>
    </citation>
    <scope>NUCLEOTIDE SEQUENCE [LARGE SCALE GENOMIC DNA]</scope>
    <source>
        <strain evidence="10">KCTC 62195</strain>
    </source>
</reference>
<evidence type="ECO:0000313" key="10">
    <source>
        <dbReference type="Proteomes" id="UP001595457"/>
    </source>
</evidence>
<evidence type="ECO:0000256" key="6">
    <source>
        <dbReference type="PROSITE-ProRule" id="PRU00284"/>
    </source>
</evidence>
<dbReference type="SMART" id="SM00283">
    <property type="entry name" value="MA"/>
    <property type="match status" value="1"/>
</dbReference>
<dbReference type="RefSeq" id="WP_377814652.1">
    <property type="nucleotide sequence ID" value="NZ_JBHRSJ010000022.1"/>
</dbReference>
<evidence type="ECO:0000256" key="4">
    <source>
        <dbReference type="ARBA" id="ARBA00023136"/>
    </source>
</evidence>
<keyword evidence="2" id="KW-0812">Transmembrane</keyword>
<name>A0ABV7AVX8_9GAMM</name>
<keyword evidence="10" id="KW-1185">Reference proteome</keyword>
<dbReference type="InterPro" id="IPR004089">
    <property type="entry name" value="MCPsignal_dom"/>
</dbReference>
<dbReference type="InterPro" id="IPR025991">
    <property type="entry name" value="Chemoreceptor_zinc-bind_dom"/>
</dbReference>
<keyword evidence="7" id="KW-0175">Coiled coil</keyword>
<dbReference type="PANTHER" id="PTHR32089">
    <property type="entry name" value="METHYL-ACCEPTING CHEMOTAXIS PROTEIN MCPB"/>
    <property type="match status" value="1"/>
</dbReference>
<dbReference type="Proteomes" id="UP001595457">
    <property type="component" value="Unassembled WGS sequence"/>
</dbReference>
<dbReference type="Gene3D" id="1.10.287.950">
    <property type="entry name" value="Methyl-accepting chemotaxis protein"/>
    <property type="match status" value="1"/>
</dbReference>
<keyword evidence="5 6" id="KW-0807">Transducer</keyword>
<gene>
    <name evidence="9" type="ORF">ACFOJE_12335</name>
</gene>
<organism evidence="9 10">
    <name type="scientific">Azotobacter bryophylli</name>
    <dbReference type="NCBI Taxonomy" id="1986537"/>
    <lineage>
        <taxon>Bacteria</taxon>
        <taxon>Pseudomonadati</taxon>
        <taxon>Pseudomonadota</taxon>
        <taxon>Gammaproteobacteria</taxon>
        <taxon>Pseudomonadales</taxon>
        <taxon>Pseudomonadaceae</taxon>
        <taxon>Azotobacter</taxon>
    </lineage>
</organism>
<dbReference type="PANTHER" id="PTHR32089:SF112">
    <property type="entry name" value="LYSOZYME-LIKE PROTEIN-RELATED"/>
    <property type="match status" value="1"/>
</dbReference>